<evidence type="ECO:0000313" key="3">
    <source>
        <dbReference type="Proteomes" id="UP000460435"/>
    </source>
</evidence>
<dbReference type="EMBL" id="WLZY01000002">
    <property type="protein sequence ID" value="NDL57109.1"/>
    <property type="molecule type" value="Genomic_DNA"/>
</dbReference>
<accession>A0A7K3M1F7</accession>
<feature type="transmembrane region" description="Helical" evidence="1">
    <location>
        <begin position="159"/>
        <end position="180"/>
    </location>
</feature>
<organism evidence="2 3">
    <name type="scientific">Phytoactinopolyspora mesophila</name>
    <dbReference type="NCBI Taxonomy" id="2650750"/>
    <lineage>
        <taxon>Bacteria</taxon>
        <taxon>Bacillati</taxon>
        <taxon>Actinomycetota</taxon>
        <taxon>Actinomycetes</taxon>
        <taxon>Jiangellales</taxon>
        <taxon>Jiangellaceae</taxon>
        <taxon>Phytoactinopolyspora</taxon>
    </lineage>
</organism>
<dbReference type="Pfam" id="PF22564">
    <property type="entry name" value="HAAS"/>
    <property type="match status" value="1"/>
</dbReference>
<feature type="transmembrane region" description="Helical" evidence="1">
    <location>
        <begin position="82"/>
        <end position="99"/>
    </location>
</feature>
<sequence length="215" mass="22932">MSHSDAVETYVAQVEARLPDAPGARADIIDELRDGLLEMLEHHEASTRDETMCAIVQEFGDPREFGTALAKELRPRLARRKAFLVFLLLGAGGLCWQLYDVLFGVPDTIIADGRMGTAFSASIDLLQVSATIAQVTALLLMIASSFPAGRGCTAAARRWLARLMLAALVTFAAAALLSVVTAAPGHWAHLGLGGAAAIIVVLATRFARQSVRFST</sequence>
<gene>
    <name evidence="2" type="ORF">F7O44_08510</name>
</gene>
<keyword evidence="3" id="KW-1185">Reference proteome</keyword>
<keyword evidence="1" id="KW-1133">Transmembrane helix</keyword>
<comment type="caution">
    <text evidence="2">The sequence shown here is derived from an EMBL/GenBank/DDBJ whole genome shotgun (WGS) entry which is preliminary data.</text>
</comment>
<evidence type="ECO:0000313" key="2">
    <source>
        <dbReference type="EMBL" id="NDL57109.1"/>
    </source>
</evidence>
<proteinExistence type="predicted"/>
<feature type="transmembrane region" description="Helical" evidence="1">
    <location>
        <begin position="125"/>
        <end position="147"/>
    </location>
</feature>
<keyword evidence="1" id="KW-0812">Transmembrane</keyword>
<dbReference type="RefSeq" id="WP_162449785.1">
    <property type="nucleotide sequence ID" value="NZ_WLZY01000002.1"/>
</dbReference>
<feature type="transmembrane region" description="Helical" evidence="1">
    <location>
        <begin position="186"/>
        <end position="207"/>
    </location>
</feature>
<evidence type="ECO:0000256" key="1">
    <source>
        <dbReference type="SAM" id="Phobius"/>
    </source>
</evidence>
<dbReference type="AlphaFoldDB" id="A0A7K3M1F7"/>
<reference evidence="2 3" key="1">
    <citation type="submission" date="2019-11" db="EMBL/GenBank/DDBJ databases">
        <authorList>
            <person name="Li X.-J."/>
            <person name="Feng X.-M."/>
        </authorList>
    </citation>
    <scope>NUCLEOTIDE SEQUENCE [LARGE SCALE GENOMIC DNA]</scope>
    <source>
        <strain evidence="2 3">XMNu-373</strain>
    </source>
</reference>
<name>A0A7K3M1F7_9ACTN</name>
<dbReference type="Proteomes" id="UP000460435">
    <property type="component" value="Unassembled WGS sequence"/>
</dbReference>
<keyword evidence="1" id="KW-0472">Membrane</keyword>
<protein>
    <submittedName>
        <fullName evidence="2">Uncharacterized protein</fullName>
    </submittedName>
</protein>